<name>A0A2C6KWN7_9APIC</name>
<organism evidence="1 2">
    <name type="scientific">Cystoisospora suis</name>
    <dbReference type="NCBI Taxonomy" id="483139"/>
    <lineage>
        <taxon>Eukaryota</taxon>
        <taxon>Sar</taxon>
        <taxon>Alveolata</taxon>
        <taxon>Apicomplexa</taxon>
        <taxon>Conoidasida</taxon>
        <taxon>Coccidia</taxon>
        <taxon>Eucoccidiorida</taxon>
        <taxon>Eimeriorina</taxon>
        <taxon>Sarcocystidae</taxon>
        <taxon>Cystoisospora</taxon>
    </lineage>
</organism>
<keyword evidence="2" id="KW-1185">Reference proteome</keyword>
<dbReference type="GeneID" id="94429192"/>
<sequence length="85" mass="9473">MGGCRSTRLPYLCRLFIKKYRARPAKGLGEPRRAAPSSNRVSGNCTRSYITIGKICFVGVEAPDGGPSVWLGFIYYYCSRETECL</sequence>
<evidence type="ECO:0000313" key="1">
    <source>
        <dbReference type="EMBL" id="PHJ20356.1"/>
    </source>
</evidence>
<dbReference type="RefSeq" id="XP_067922045.1">
    <property type="nucleotide sequence ID" value="XM_068065981.1"/>
</dbReference>
<evidence type="ECO:0000313" key="2">
    <source>
        <dbReference type="Proteomes" id="UP000221165"/>
    </source>
</evidence>
<dbReference type="Proteomes" id="UP000221165">
    <property type="component" value="Unassembled WGS sequence"/>
</dbReference>
<comment type="caution">
    <text evidence="1">The sequence shown here is derived from an EMBL/GenBank/DDBJ whole genome shotgun (WGS) entry which is preliminary data.</text>
</comment>
<accession>A0A2C6KWN7</accession>
<gene>
    <name evidence="1" type="ORF">CSUI_005813</name>
</gene>
<dbReference type="EMBL" id="MIGC01002820">
    <property type="protein sequence ID" value="PHJ20356.1"/>
    <property type="molecule type" value="Genomic_DNA"/>
</dbReference>
<dbReference type="VEuPathDB" id="ToxoDB:CSUI_005813"/>
<reference evidence="1 2" key="1">
    <citation type="journal article" date="2017" name="Int. J. Parasitol.">
        <title>The genome of the protozoan parasite Cystoisospora suis and a reverse vaccinology approach to identify vaccine candidates.</title>
        <authorList>
            <person name="Palmieri N."/>
            <person name="Shrestha A."/>
            <person name="Ruttkowski B."/>
            <person name="Beck T."/>
            <person name="Vogl C."/>
            <person name="Tomley F."/>
            <person name="Blake D.P."/>
            <person name="Joachim A."/>
        </authorList>
    </citation>
    <scope>NUCLEOTIDE SEQUENCE [LARGE SCALE GENOMIC DNA]</scope>
    <source>
        <strain evidence="1 2">Wien I</strain>
    </source>
</reference>
<dbReference type="AlphaFoldDB" id="A0A2C6KWN7"/>
<proteinExistence type="predicted"/>
<protein>
    <submittedName>
        <fullName evidence="1">Uncharacterized protein</fullName>
    </submittedName>
</protein>